<reference evidence="3 4" key="1">
    <citation type="journal article" date="2024" name="G3 (Bethesda)">
        <title>Genome assembly of Hibiscus sabdariffa L. provides insights into metabolisms of medicinal natural products.</title>
        <authorList>
            <person name="Kim T."/>
        </authorList>
    </citation>
    <scope>NUCLEOTIDE SEQUENCE [LARGE SCALE GENOMIC DNA]</scope>
    <source>
        <strain evidence="3">TK-2024</strain>
        <tissue evidence="3">Old leaves</tissue>
    </source>
</reference>
<dbReference type="Pfam" id="PF13456">
    <property type="entry name" value="RVT_3"/>
    <property type="match status" value="1"/>
</dbReference>
<dbReference type="InterPro" id="IPR052929">
    <property type="entry name" value="RNase_H-like_EbsB-rel"/>
</dbReference>
<dbReference type="InterPro" id="IPR044730">
    <property type="entry name" value="RNase_H-like_dom_plant"/>
</dbReference>
<evidence type="ECO:0000259" key="2">
    <source>
        <dbReference type="Pfam" id="PF13966"/>
    </source>
</evidence>
<dbReference type="CDD" id="cd06222">
    <property type="entry name" value="RNase_H_like"/>
    <property type="match status" value="1"/>
</dbReference>
<dbReference type="Gene3D" id="3.30.420.10">
    <property type="entry name" value="Ribonuclease H-like superfamily/Ribonuclease H"/>
    <property type="match status" value="1"/>
</dbReference>
<dbReference type="EMBL" id="JBBPBM010000039">
    <property type="protein sequence ID" value="KAK8526260.1"/>
    <property type="molecule type" value="Genomic_DNA"/>
</dbReference>
<dbReference type="InterPro" id="IPR012337">
    <property type="entry name" value="RNaseH-like_sf"/>
</dbReference>
<dbReference type="Pfam" id="PF13966">
    <property type="entry name" value="zf-RVT"/>
    <property type="match status" value="1"/>
</dbReference>
<dbReference type="InterPro" id="IPR002156">
    <property type="entry name" value="RNaseH_domain"/>
</dbReference>
<gene>
    <name evidence="3" type="ORF">V6N12_020738</name>
</gene>
<protein>
    <recommendedName>
        <fullName evidence="5">Reverse transcriptase zinc-binding domain</fullName>
    </recommendedName>
</protein>
<dbReference type="PANTHER" id="PTHR47074">
    <property type="entry name" value="BNAC02G40300D PROTEIN"/>
    <property type="match status" value="1"/>
</dbReference>
<evidence type="ECO:0000313" key="3">
    <source>
        <dbReference type="EMBL" id="KAK8526260.1"/>
    </source>
</evidence>
<sequence length="454" mass="51020">MQLSTNRIGSPFRFEASWLLEHECDVVIRNFWCSTTADLPQKLELLGKMLQSWGSLVKKQRRKFKIDLEQRLLIVPPALVSRICCIPLAKSKPADVLIWRCDNSGIYSPKSGYKLLMQENNHISVSDTEVQESILHSFYIKLWGLNLPAKCKIFFWRLLNNFLPTFVNLQYKRVQVRNTCPLCEFAAESTDHLLFLCPFIKQVLSSVGLPHPPANHSSFYKDAFAGWFVNSNAKQQMLLVITYWAIWHARNKLIYEGSLCSIPTTSTFIQAFILETESLAGISTLKPVPKKVKWFPPDSSTIKLNFDAAFNNSTNTSVSGIVARNSQGLVLAACTFPHSAVADAFSAEALACESAVTFASDLGFRSVQVEGDSLSIIKKLNAATMDRSLISPIISDIQTLRGSFDNITFSFVGRQGNMVAHELAKLGIQLSEPMYWMEEVPMQVERLVLRDLPP</sequence>
<name>A0ABR2CZL7_9ROSI</name>
<accession>A0ABR2CZL7</accession>
<evidence type="ECO:0008006" key="5">
    <source>
        <dbReference type="Google" id="ProtNLM"/>
    </source>
</evidence>
<dbReference type="PANTHER" id="PTHR47074:SF61">
    <property type="entry name" value="RNASE H TYPE-1 DOMAIN-CONTAINING PROTEIN"/>
    <property type="match status" value="1"/>
</dbReference>
<dbReference type="Proteomes" id="UP001472677">
    <property type="component" value="Unassembled WGS sequence"/>
</dbReference>
<feature type="domain" description="Reverse transcriptase zinc-binding" evidence="2">
    <location>
        <begin position="107"/>
        <end position="203"/>
    </location>
</feature>
<organism evidence="3 4">
    <name type="scientific">Hibiscus sabdariffa</name>
    <name type="common">roselle</name>
    <dbReference type="NCBI Taxonomy" id="183260"/>
    <lineage>
        <taxon>Eukaryota</taxon>
        <taxon>Viridiplantae</taxon>
        <taxon>Streptophyta</taxon>
        <taxon>Embryophyta</taxon>
        <taxon>Tracheophyta</taxon>
        <taxon>Spermatophyta</taxon>
        <taxon>Magnoliopsida</taxon>
        <taxon>eudicotyledons</taxon>
        <taxon>Gunneridae</taxon>
        <taxon>Pentapetalae</taxon>
        <taxon>rosids</taxon>
        <taxon>malvids</taxon>
        <taxon>Malvales</taxon>
        <taxon>Malvaceae</taxon>
        <taxon>Malvoideae</taxon>
        <taxon>Hibiscus</taxon>
    </lineage>
</organism>
<keyword evidence="4" id="KW-1185">Reference proteome</keyword>
<feature type="domain" description="RNase H type-1" evidence="1">
    <location>
        <begin position="305"/>
        <end position="426"/>
    </location>
</feature>
<dbReference type="InterPro" id="IPR026960">
    <property type="entry name" value="RVT-Znf"/>
</dbReference>
<proteinExistence type="predicted"/>
<dbReference type="SUPFAM" id="SSF53098">
    <property type="entry name" value="Ribonuclease H-like"/>
    <property type="match status" value="1"/>
</dbReference>
<evidence type="ECO:0000313" key="4">
    <source>
        <dbReference type="Proteomes" id="UP001472677"/>
    </source>
</evidence>
<evidence type="ECO:0000259" key="1">
    <source>
        <dbReference type="Pfam" id="PF13456"/>
    </source>
</evidence>
<comment type="caution">
    <text evidence="3">The sequence shown here is derived from an EMBL/GenBank/DDBJ whole genome shotgun (WGS) entry which is preliminary data.</text>
</comment>
<dbReference type="InterPro" id="IPR036397">
    <property type="entry name" value="RNaseH_sf"/>
</dbReference>